<proteinExistence type="predicted"/>
<reference evidence="1" key="1">
    <citation type="submission" date="2020-08" db="EMBL/GenBank/DDBJ databases">
        <title>Plant Genome Project.</title>
        <authorList>
            <person name="Zhang R.-G."/>
        </authorList>
    </citation>
    <scope>NUCLEOTIDE SEQUENCE</scope>
    <source>
        <strain evidence="1">WSP0</strain>
        <tissue evidence="1">Leaf</tissue>
    </source>
</reference>
<protein>
    <submittedName>
        <fullName evidence="1">Uncharacterized protein</fullName>
    </submittedName>
</protein>
<keyword evidence="2" id="KW-1185">Reference proteome</keyword>
<sequence>MLSPLKSVVSGKTTEDLQRIRFLSLTVGEFNGFHGFAGYVDRWMRNGVYERLLECCGGHWRLE</sequence>
<comment type="caution">
    <text evidence="1">The sequence shown here is derived from an EMBL/GenBank/DDBJ whole genome shotgun (WGS) entry which is preliminary data.</text>
</comment>
<gene>
    <name evidence="1" type="ORF">RHGRI_025524</name>
</gene>
<dbReference type="AlphaFoldDB" id="A0AAV6IPJ8"/>
<organism evidence="1 2">
    <name type="scientific">Rhododendron griersonianum</name>
    <dbReference type="NCBI Taxonomy" id="479676"/>
    <lineage>
        <taxon>Eukaryota</taxon>
        <taxon>Viridiplantae</taxon>
        <taxon>Streptophyta</taxon>
        <taxon>Embryophyta</taxon>
        <taxon>Tracheophyta</taxon>
        <taxon>Spermatophyta</taxon>
        <taxon>Magnoliopsida</taxon>
        <taxon>eudicotyledons</taxon>
        <taxon>Gunneridae</taxon>
        <taxon>Pentapetalae</taxon>
        <taxon>asterids</taxon>
        <taxon>Ericales</taxon>
        <taxon>Ericaceae</taxon>
        <taxon>Ericoideae</taxon>
        <taxon>Rhodoreae</taxon>
        <taxon>Rhododendron</taxon>
    </lineage>
</organism>
<name>A0AAV6IPJ8_9ERIC</name>
<accession>A0AAV6IPJ8</accession>
<evidence type="ECO:0000313" key="2">
    <source>
        <dbReference type="Proteomes" id="UP000823749"/>
    </source>
</evidence>
<dbReference type="Proteomes" id="UP000823749">
    <property type="component" value="Chromosome 9"/>
</dbReference>
<dbReference type="EMBL" id="JACTNZ010000009">
    <property type="protein sequence ID" value="KAG5530592.1"/>
    <property type="molecule type" value="Genomic_DNA"/>
</dbReference>
<evidence type="ECO:0000313" key="1">
    <source>
        <dbReference type="EMBL" id="KAG5530592.1"/>
    </source>
</evidence>